<sequence>MVQRAAGQVLFYNNTQKLKTGCLLQSVSIDNQGPSYFMVISTPRKQPVSPTTVVITCKFNNSIIGVSGNAGTSVKNKGRGDRKSIIQRQIKHIMMEGGREGERERERKAKVERERKEGWKERKKERREKGRKDRKKER</sequence>
<dbReference type="Proteomes" id="UP000018936">
    <property type="component" value="Unassembled WGS sequence"/>
</dbReference>
<gene>
    <name evidence="2" type="primary">chaf1a</name>
    <name evidence="2" type="ORF">L345_08468</name>
</gene>
<feature type="compositionally biased region" description="Basic and acidic residues" evidence="1">
    <location>
        <begin position="93"/>
        <end position="131"/>
    </location>
</feature>
<evidence type="ECO:0000313" key="3">
    <source>
        <dbReference type="Proteomes" id="UP000018936"/>
    </source>
</evidence>
<reference evidence="2 3" key="1">
    <citation type="journal article" date="2013" name="Proc. Natl. Acad. Sci. U.S.A.">
        <title>The king cobra genome reveals dynamic gene evolution and adaptation in the snake venom system.</title>
        <authorList>
            <person name="Vonk F.J."/>
            <person name="Casewell N.R."/>
            <person name="Henkel C.V."/>
            <person name="Heimberg A.M."/>
            <person name="Jansen H.J."/>
            <person name="McCleary R.J."/>
            <person name="Kerkkamp H.M."/>
            <person name="Vos R.A."/>
            <person name="Guerreiro I."/>
            <person name="Calvete J.J."/>
            <person name="Wuster W."/>
            <person name="Woods A.E."/>
            <person name="Logan J.M."/>
            <person name="Harrison R.A."/>
            <person name="Castoe T.A."/>
            <person name="de Koning A.P."/>
            <person name="Pollock D.D."/>
            <person name="Yandell M."/>
            <person name="Calderon D."/>
            <person name="Renjifo C."/>
            <person name="Currier R.B."/>
            <person name="Salgado D."/>
            <person name="Pla D."/>
            <person name="Sanz L."/>
            <person name="Hyder A.S."/>
            <person name="Ribeiro J.M."/>
            <person name="Arntzen J.W."/>
            <person name="van den Thillart G.E."/>
            <person name="Boetzer M."/>
            <person name="Pirovano W."/>
            <person name="Dirks R.P."/>
            <person name="Spaink H.P."/>
            <person name="Duboule D."/>
            <person name="McGlinn E."/>
            <person name="Kini R.M."/>
            <person name="Richardson M.K."/>
        </authorList>
    </citation>
    <scope>NUCLEOTIDE SEQUENCE</scope>
    <source>
        <tissue evidence="2">Blood</tissue>
    </source>
</reference>
<dbReference type="AlphaFoldDB" id="V8NUW2"/>
<comment type="caution">
    <text evidence="2">The sequence shown here is derived from an EMBL/GenBank/DDBJ whole genome shotgun (WGS) entry which is preliminary data.</text>
</comment>
<proteinExistence type="predicted"/>
<accession>V8NUW2</accession>
<dbReference type="EMBL" id="AZIM01001789">
    <property type="protein sequence ID" value="ETE65761.1"/>
    <property type="molecule type" value="Genomic_DNA"/>
</dbReference>
<feature type="region of interest" description="Disordered" evidence="1">
    <location>
        <begin position="92"/>
        <end position="138"/>
    </location>
</feature>
<feature type="non-terminal residue" evidence="2">
    <location>
        <position position="1"/>
    </location>
</feature>
<evidence type="ECO:0000313" key="2">
    <source>
        <dbReference type="EMBL" id="ETE65761.1"/>
    </source>
</evidence>
<protein>
    <submittedName>
        <fullName evidence="2">Chromatin assembly factor 1 subunit A</fullName>
    </submittedName>
</protein>
<keyword evidence="3" id="KW-1185">Reference proteome</keyword>
<name>V8NUW2_OPHHA</name>
<evidence type="ECO:0000256" key="1">
    <source>
        <dbReference type="SAM" id="MobiDB-lite"/>
    </source>
</evidence>
<organism evidence="2 3">
    <name type="scientific">Ophiophagus hannah</name>
    <name type="common">King cobra</name>
    <name type="synonym">Naja hannah</name>
    <dbReference type="NCBI Taxonomy" id="8665"/>
    <lineage>
        <taxon>Eukaryota</taxon>
        <taxon>Metazoa</taxon>
        <taxon>Chordata</taxon>
        <taxon>Craniata</taxon>
        <taxon>Vertebrata</taxon>
        <taxon>Euteleostomi</taxon>
        <taxon>Lepidosauria</taxon>
        <taxon>Squamata</taxon>
        <taxon>Bifurcata</taxon>
        <taxon>Unidentata</taxon>
        <taxon>Episquamata</taxon>
        <taxon>Toxicofera</taxon>
        <taxon>Serpentes</taxon>
        <taxon>Colubroidea</taxon>
        <taxon>Elapidae</taxon>
        <taxon>Elapinae</taxon>
        <taxon>Ophiophagus</taxon>
    </lineage>
</organism>